<dbReference type="HAMAP" id="MF_01378">
    <property type="entry name" value="PSII_Cyt550"/>
    <property type="match status" value="1"/>
</dbReference>
<evidence type="ECO:0000313" key="15">
    <source>
        <dbReference type="Proteomes" id="UP001600165"/>
    </source>
</evidence>
<keyword evidence="5 12" id="KW-0349">Heme</keyword>
<feature type="binding site" description="covalent" evidence="12">
    <location>
        <position position="66"/>
    </location>
    <ligand>
        <name>heme c</name>
        <dbReference type="ChEBI" id="CHEBI:61717"/>
    </ligand>
</feature>
<dbReference type="RefSeq" id="WP_377966129.1">
    <property type="nucleotide sequence ID" value="NZ_JBHZOL010000086.1"/>
</dbReference>
<comment type="caution">
    <text evidence="14">The sequence shown here is derived from an EMBL/GenBank/DDBJ whole genome shotgun (WGS) entry which is preliminary data.</text>
</comment>
<comment type="similarity">
    <text evidence="2 12">Belongs to the cytochrome c family. PsbV subfamily.</text>
</comment>
<dbReference type="InterPro" id="IPR029490">
    <property type="entry name" value="Cytochrom_C550"/>
</dbReference>
<feature type="binding site" description="covalent" evidence="12">
    <location>
        <position position="63"/>
    </location>
    <ligand>
        <name>heme c</name>
        <dbReference type="ChEBI" id="CHEBI:61717"/>
    </ligand>
</feature>
<keyword evidence="9 12" id="KW-0793">Thylakoid</keyword>
<dbReference type="InterPro" id="IPR016003">
    <property type="entry name" value="PsbV_cyt_c550-like"/>
</dbReference>
<comment type="subcellular location">
    <subcellularLocation>
        <location evidence="12">Cellular thylakoid membrane</location>
        <topology evidence="12">Peripheral membrane protein</topology>
        <orientation evidence="12">Lumenal side</orientation>
    </subcellularLocation>
    <subcellularLocation>
        <location evidence="1">Membrane</location>
        <topology evidence="1">Peripheral membrane protein</topology>
    </subcellularLocation>
    <text evidence="12">Associated with photosystem II at the lumenal side of the thylakoid membrane.</text>
</comment>
<evidence type="ECO:0000256" key="7">
    <source>
        <dbReference type="ARBA" id="ARBA00022982"/>
    </source>
</evidence>
<dbReference type="InterPro" id="IPR009056">
    <property type="entry name" value="Cyt_c-like_dom"/>
</dbReference>
<evidence type="ECO:0000313" key="14">
    <source>
        <dbReference type="EMBL" id="MFE4107429.1"/>
    </source>
</evidence>
<organism evidence="14 15">
    <name type="scientific">Almyronema epifaneia S1</name>
    <dbReference type="NCBI Taxonomy" id="2991925"/>
    <lineage>
        <taxon>Bacteria</taxon>
        <taxon>Bacillati</taxon>
        <taxon>Cyanobacteriota</taxon>
        <taxon>Cyanophyceae</taxon>
        <taxon>Nodosilineales</taxon>
        <taxon>Nodosilineaceae</taxon>
        <taxon>Almyronema</taxon>
        <taxon>Almyronema epifaneia</taxon>
    </lineage>
</organism>
<evidence type="ECO:0000256" key="5">
    <source>
        <dbReference type="ARBA" id="ARBA00022617"/>
    </source>
</evidence>
<evidence type="ECO:0000256" key="8">
    <source>
        <dbReference type="ARBA" id="ARBA00023004"/>
    </source>
</evidence>
<keyword evidence="3 12" id="KW-0813">Transport</keyword>
<proteinExistence type="inferred from homology"/>
<name>A0ABW6IHD1_9CYAN</name>
<comment type="cofactor">
    <cofactor evidence="12">
        <name>heme c</name>
        <dbReference type="ChEBI" id="CHEBI:61717"/>
    </cofactor>
    <text evidence="12">Binds 1 heme c group covalently per subunit.</text>
</comment>
<accession>A0ABW6IHD1</accession>
<feature type="chain" id="PRO_5044933135" description="Photosystem II extrinsic protein V" evidence="12">
    <location>
        <begin position="27"/>
        <end position="175"/>
    </location>
</feature>
<dbReference type="InterPro" id="IPR036909">
    <property type="entry name" value="Cyt_c-like_dom_sf"/>
</dbReference>
<keyword evidence="11 12" id="KW-0604">Photosystem II</keyword>
<evidence type="ECO:0000259" key="13">
    <source>
        <dbReference type="PROSITE" id="PS51007"/>
    </source>
</evidence>
<dbReference type="PROSITE" id="PS51007">
    <property type="entry name" value="CYTC"/>
    <property type="match status" value="1"/>
</dbReference>
<dbReference type="SUPFAM" id="SSF46626">
    <property type="entry name" value="Cytochrome c"/>
    <property type="match status" value="1"/>
</dbReference>
<sequence length="175" mass="19107" precursor="true">MFKRCIWLLAAVLFFSGHLFSASAIAAELDEATRTVKLNEQGDTYVLSLEEVNRGRRQFNYACGSCHVAGITKTNPDVGLDPEALAGALPPRNNLEAIVDYLKNPTTYDGLEEISEIHPSLKSTDIYPKMRSLTEDDLVAIAGHILLQPKVIGDMWGGGKARYSAPAVVEETEAI</sequence>
<evidence type="ECO:0000256" key="12">
    <source>
        <dbReference type="HAMAP-Rule" id="MF_01378"/>
    </source>
</evidence>
<gene>
    <name evidence="12 14" type="primary">psbV</name>
    <name evidence="14" type="ORF">ACFVKH_14140</name>
</gene>
<evidence type="ECO:0000256" key="2">
    <source>
        <dbReference type="ARBA" id="ARBA00010433"/>
    </source>
</evidence>
<evidence type="ECO:0000256" key="11">
    <source>
        <dbReference type="ARBA" id="ARBA00023276"/>
    </source>
</evidence>
<evidence type="ECO:0000256" key="3">
    <source>
        <dbReference type="ARBA" id="ARBA00022448"/>
    </source>
</evidence>
<keyword evidence="12" id="KW-0732">Signal</keyword>
<dbReference type="EMBL" id="JBHZOL010000086">
    <property type="protein sequence ID" value="MFE4107429.1"/>
    <property type="molecule type" value="Genomic_DNA"/>
</dbReference>
<evidence type="ECO:0000256" key="4">
    <source>
        <dbReference type="ARBA" id="ARBA00022531"/>
    </source>
</evidence>
<protein>
    <recommendedName>
        <fullName evidence="12">Photosystem II extrinsic protein V</fullName>
        <shortName evidence="12">PsbV</shortName>
    </recommendedName>
    <alternativeName>
        <fullName evidence="12">Cytochrome c-550</fullName>
    </alternativeName>
    <alternativeName>
        <fullName evidence="12">Cytochrome c550</fullName>
    </alternativeName>
    <alternativeName>
        <fullName evidence="12">Low-potential cytochrome c</fullName>
    </alternativeName>
</protein>
<dbReference type="PIRSF" id="PIRSF005890">
    <property type="entry name" value="Phot_II_cyt_c550"/>
    <property type="match status" value="1"/>
</dbReference>
<dbReference type="Pfam" id="PF14495">
    <property type="entry name" value="Cytochrom_C550"/>
    <property type="match status" value="1"/>
</dbReference>
<keyword evidence="6 12" id="KW-0479">Metal-binding</keyword>
<feature type="signal peptide" evidence="12">
    <location>
        <begin position="1"/>
        <end position="26"/>
    </location>
</feature>
<dbReference type="InterPro" id="IPR017851">
    <property type="entry name" value="PsbV_cyt_c550"/>
</dbReference>
<keyword evidence="4 12" id="KW-0602">Photosynthesis</keyword>
<feature type="domain" description="Cytochrome c" evidence="13">
    <location>
        <begin position="50"/>
        <end position="149"/>
    </location>
</feature>
<keyword evidence="7 12" id="KW-0249">Electron transport</keyword>
<dbReference type="Proteomes" id="UP001600165">
    <property type="component" value="Unassembled WGS sequence"/>
</dbReference>
<comment type="subunit">
    <text evidence="12">PSII is composed of 1 copy each of membrane proteins PsbA, PsbB, PsbC, PsbD, PsbE, PsbF, PsbH, PsbI, PsbJ, PsbK, PsbL, PsbM, PsbT, PsbX, PsbY, PsbZ, Psb30/Ycf12, peripheral proteins PsbO, CyanoQ (PsbQ), PsbU, PsbV and a large number of cofactors. It forms dimeric complexes.</text>
</comment>
<keyword evidence="8 12" id="KW-0408">Iron</keyword>
<dbReference type="NCBIfam" id="TIGR03045">
    <property type="entry name" value="PS_II_C550"/>
    <property type="match status" value="1"/>
</dbReference>
<evidence type="ECO:0000256" key="9">
    <source>
        <dbReference type="ARBA" id="ARBA00023078"/>
    </source>
</evidence>
<evidence type="ECO:0000256" key="1">
    <source>
        <dbReference type="ARBA" id="ARBA00004170"/>
    </source>
</evidence>
<evidence type="ECO:0000256" key="6">
    <source>
        <dbReference type="ARBA" id="ARBA00022723"/>
    </source>
</evidence>
<feature type="binding site" description="axial binding residue" evidence="12">
    <location>
        <position position="67"/>
    </location>
    <ligand>
        <name>heme c</name>
        <dbReference type="ChEBI" id="CHEBI:61717"/>
    </ligand>
    <ligandPart>
        <name>Fe</name>
        <dbReference type="ChEBI" id="CHEBI:18248"/>
    </ligandPart>
</feature>
<keyword evidence="15" id="KW-1185">Reference proteome</keyword>
<dbReference type="Gene3D" id="1.10.760.10">
    <property type="entry name" value="Cytochrome c-like domain"/>
    <property type="match status" value="1"/>
</dbReference>
<keyword evidence="10 12" id="KW-0472">Membrane</keyword>
<feature type="binding site" description="axial binding residue" evidence="12">
    <location>
        <position position="118"/>
    </location>
    <ligand>
        <name>heme c</name>
        <dbReference type="ChEBI" id="CHEBI:61717"/>
    </ligand>
    <ligandPart>
        <name>Fe</name>
        <dbReference type="ChEBI" id="CHEBI:18248"/>
    </ligandPart>
</feature>
<comment type="function">
    <text evidence="12">One of the extrinsic, lumenal subunits of photosystem II (PSII). PSII is a light-driven water plastoquinone oxidoreductase, using light energy to abstract electrons from H(2)O, generating a proton gradient subsequently used for ATP formation. The extrinsic proteins stabilize the structure of photosystem II oxygen-evolving complex (OEC), the ion environment of oxygen evolution and protect the OEC against heat-induced inactivation. Low-potential cytochrome c that plays a role in the OEC of PSII.</text>
</comment>
<reference evidence="14 15" key="1">
    <citation type="submission" date="2024-10" db="EMBL/GenBank/DDBJ databases">
        <authorList>
            <person name="Ratan Roy A."/>
            <person name="Morales Sandoval P.H."/>
            <person name="De Los Santos Villalobos S."/>
            <person name="Chakraborty S."/>
            <person name="Mukherjee J."/>
        </authorList>
    </citation>
    <scope>NUCLEOTIDE SEQUENCE [LARGE SCALE GENOMIC DNA]</scope>
    <source>
        <strain evidence="14 15">S1</strain>
    </source>
</reference>
<evidence type="ECO:0000256" key="10">
    <source>
        <dbReference type="ARBA" id="ARBA00023136"/>
    </source>
</evidence>